<evidence type="ECO:0000259" key="1">
    <source>
        <dbReference type="Pfam" id="PF08937"/>
    </source>
</evidence>
<protein>
    <submittedName>
        <fullName evidence="2">MTH538 TIR-like domain (DUF1863)</fullName>
    </submittedName>
</protein>
<evidence type="ECO:0000313" key="2">
    <source>
        <dbReference type="EMBL" id="VFK20658.1"/>
    </source>
</evidence>
<dbReference type="Pfam" id="PF08937">
    <property type="entry name" value="ThsB_TIR"/>
    <property type="match status" value="1"/>
</dbReference>
<gene>
    <name evidence="2" type="ORF">BECKLPF1236B_GA0070989_12202</name>
</gene>
<reference evidence="2" key="1">
    <citation type="submission" date="2019-02" db="EMBL/GenBank/DDBJ databases">
        <authorList>
            <person name="Gruber-Vodicka R. H."/>
            <person name="Seah K. B. B."/>
        </authorList>
    </citation>
    <scope>NUCLEOTIDE SEQUENCE</scope>
    <source>
        <strain evidence="2">BECK_S313</strain>
    </source>
</reference>
<dbReference type="AlphaFoldDB" id="A0A450WUM6"/>
<accession>A0A450WUM6</accession>
<sequence length="147" mass="17222">MDSRSVPIGKIDPDLPAKVIHQKIRDEYLWDSTVTVVLIGTETWKRKHVDWEIGASIRKTDHNPRSGLLGIFLPTHPDCGKDEYNPYTIPPRLYKNVECKFAELYDWSERPSTVQSWIHEAFERRNGINPNNRYPSFEKNRSGVEWQ</sequence>
<dbReference type="InterPro" id="IPR015032">
    <property type="entry name" value="ThsB__TIR-like_domain"/>
</dbReference>
<proteinExistence type="predicted"/>
<dbReference type="EMBL" id="CAADFK010000220">
    <property type="protein sequence ID" value="VFK20658.1"/>
    <property type="molecule type" value="Genomic_DNA"/>
</dbReference>
<name>A0A450WUM6_9GAMM</name>
<feature type="domain" description="Thoeris protein ThsB TIR-like" evidence="1">
    <location>
        <begin position="16"/>
        <end position="75"/>
    </location>
</feature>
<organism evidence="2">
    <name type="scientific">Candidatus Kentrum sp. LPFa</name>
    <dbReference type="NCBI Taxonomy" id="2126335"/>
    <lineage>
        <taxon>Bacteria</taxon>
        <taxon>Pseudomonadati</taxon>
        <taxon>Pseudomonadota</taxon>
        <taxon>Gammaproteobacteria</taxon>
        <taxon>Candidatus Kentrum</taxon>
    </lineage>
</organism>